<feature type="domain" description="Pyridine nucleotide-disulphide oxidoreductase dimerisation" evidence="12">
    <location>
        <begin position="341"/>
        <end position="452"/>
    </location>
</feature>
<comment type="cofactor">
    <cofactor evidence="9">
        <name>FAD</name>
        <dbReference type="ChEBI" id="CHEBI:57692"/>
    </cofactor>
    <text evidence="9">Binds 1 FAD per subunit.</text>
</comment>
<dbReference type="EMBL" id="CP005986">
    <property type="protein sequence ID" value="AIA56179.1"/>
    <property type="molecule type" value="Genomic_DNA"/>
</dbReference>
<reference evidence="14 15" key="1">
    <citation type="journal article" date="2009" name="J. Bacteriol.">
        <title>Draft genome sequence of the extremely acidophilic bacterium Acidithiobacillus caldus ATCC 51756 reveals metabolic versatility in the genus Acidithiobacillus.</title>
        <authorList>
            <person name="Valdes J."/>
            <person name="Quatrini R."/>
            <person name="Hallberg K."/>
            <person name="Dopson M."/>
            <person name="Valenzuela P.D."/>
            <person name="Holmes D.S."/>
        </authorList>
    </citation>
    <scope>NUCLEOTIDE SEQUENCE [LARGE SCALE GENOMIC DNA]</scope>
    <source>
        <strain evidence="15">ATCC 51756 / DSM 8584 / KU</strain>
    </source>
</reference>
<dbReference type="NCBIfam" id="TIGR01421">
    <property type="entry name" value="gluta_reduc_1"/>
    <property type="match status" value="1"/>
</dbReference>
<feature type="active site" description="Proton acceptor" evidence="8">
    <location>
        <position position="442"/>
    </location>
</feature>
<feature type="disulfide bond" description="Redox-active" evidence="10">
    <location>
        <begin position="44"/>
        <end position="49"/>
    </location>
</feature>
<dbReference type="InterPro" id="IPR016156">
    <property type="entry name" value="FAD/NAD-linked_Rdtase_dimer_sf"/>
</dbReference>
<keyword evidence="9" id="KW-0520">NAD</keyword>
<evidence type="ECO:0000259" key="13">
    <source>
        <dbReference type="Pfam" id="PF07992"/>
    </source>
</evidence>
<feature type="binding site" evidence="9">
    <location>
        <position position="53"/>
    </location>
    <ligand>
        <name>FAD</name>
        <dbReference type="ChEBI" id="CHEBI:57692"/>
    </ligand>
</feature>
<keyword evidence="9" id="KW-0547">Nucleotide-binding</keyword>
<evidence type="ECO:0000256" key="3">
    <source>
        <dbReference type="ARBA" id="ARBA00022630"/>
    </source>
</evidence>
<gene>
    <name evidence="14" type="ORF">Acaty_c2332</name>
</gene>
<evidence type="ECO:0000256" key="10">
    <source>
        <dbReference type="PIRSR" id="PIRSR000350-4"/>
    </source>
</evidence>
<dbReference type="PRINTS" id="PR00368">
    <property type="entry name" value="FADPNR"/>
</dbReference>
<dbReference type="GO" id="GO:0045454">
    <property type="term" value="P:cell redox homeostasis"/>
    <property type="evidence" value="ECO:0007669"/>
    <property type="project" value="InterPro"/>
</dbReference>
<dbReference type="PANTHER" id="PTHR42737:SF2">
    <property type="entry name" value="GLUTATHIONE REDUCTASE"/>
    <property type="match status" value="1"/>
</dbReference>
<dbReference type="InterPro" id="IPR023753">
    <property type="entry name" value="FAD/NAD-binding_dom"/>
</dbReference>
<dbReference type="FunFam" id="3.30.390.30:FF:000003">
    <property type="entry name" value="Glutathione reductase"/>
    <property type="match status" value="1"/>
</dbReference>
<dbReference type="InterPro" id="IPR012999">
    <property type="entry name" value="Pyr_OxRdtase_I_AS"/>
</dbReference>
<dbReference type="Pfam" id="PF02852">
    <property type="entry name" value="Pyr_redox_dim"/>
    <property type="match status" value="1"/>
</dbReference>
<feature type="binding site" evidence="9">
    <location>
        <position position="305"/>
    </location>
    <ligand>
        <name>NAD(+)</name>
        <dbReference type="ChEBI" id="CHEBI:57540"/>
    </ligand>
</feature>
<dbReference type="GO" id="GO:0050660">
    <property type="term" value="F:flavin adenine dinucleotide binding"/>
    <property type="evidence" value="ECO:0007669"/>
    <property type="project" value="InterPro"/>
</dbReference>
<evidence type="ECO:0000313" key="14">
    <source>
        <dbReference type="EMBL" id="AIA56179.1"/>
    </source>
</evidence>
<dbReference type="InterPro" id="IPR001100">
    <property type="entry name" value="Pyr_nuc-diS_OxRdtase"/>
</dbReference>
<protein>
    <submittedName>
        <fullName evidence="14">Glutathione reductase</fullName>
        <ecNumber evidence="14">1.8.1.7</ecNumber>
    </submittedName>
</protein>
<evidence type="ECO:0000313" key="15">
    <source>
        <dbReference type="Proteomes" id="UP000005522"/>
    </source>
</evidence>
<dbReference type="SUPFAM" id="SSF55424">
    <property type="entry name" value="FAD/NAD-linked reductases, dimerisation (C-terminal) domain"/>
    <property type="match status" value="1"/>
</dbReference>
<dbReference type="GO" id="GO:0004362">
    <property type="term" value="F:glutathione-disulfide reductase (NADPH) activity"/>
    <property type="evidence" value="ECO:0007669"/>
    <property type="project" value="UniProtKB-EC"/>
</dbReference>
<evidence type="ECO:0000256" key="9">
    <source>
        <dbReference type="PIRSR" id="PIRSR000350-3"/>
    </source>
</evidence>
<evidence type="ECO:0000256" key="8">
    <source>
        <dbReference type="PIRSR" id="PIRSR000350-2"/>
    </source>
</evidence>
<feature type="binding site" evidence="9">
    <location>
        <position position="116"/>
    </location>
    <ligand>
        <name>FAD</name>
        <dbReference type="ChEBI" id="CHEBI:57692"/>
    </ligand>
</feature>
<dbReference type="HOGENOM" id="CLU_016755_2_2_6"/>
<dbReference type="InterPro" id="IPR046952">
    <property type="entry name" value="GSHR/TRXR-like"/>
</dbReference>
<dbReference type="SMR" id="A0A059ZTL8"/>
<keyword evidence="3 11" id="KW-0285">Flavoprotein</keyword>
<evidence type="ECO:0000256" key="4">
    <source>
        <dbReference type="ARBA" id="ARBA00022827"/>
    </source>
</evidence>
<keyword evidence="6" id="KW-1015">Disulfide bond</keyword>
<dbReference type="PROSITE" id="PS00076">
    <property type="entry name" value="PYRIDINE_REDOX_1"/>
    <property type="match status" value="1"/>
</dbReference>
<evidence type="ECO:0000256" key="1">
    <source>
        <dbReference type="ARBA" id="ARBA00007532"/>
    </source>
</evidence>
<feature type="binding site" evidence="9">
    <location>
        <position position="264"/>
    </location>
    <ligand>
        <name>NAD(+)</name>
        <dbReference type="ChEBI" id="CHEBI:57540"/>
    </ligand>
</feature>
<dbReference type="InterPro" id="IPR006322">
    <property type="entry name" value="Glutathione_Rdtase_euk/bac"/>
</dbReference>
<dbReference type="Pfam" id="PF07992">
    <property type="entry name" value="Pyr_redox_2"/>
    <property type="match status" value="1"/>
</dbReference>
<organism evidence="14 15">
    <name type="scientific">Acidithiobacillus caldus (strain ATCC 51756 / DSM 8584 / KU)</name>
    <dbReference type="NCBI Taxonomy" id="637389"/>
    <lineage>
        <taxon>Bacteria</taxon>
        <taxon>Pseudomonadati</taxon>
        <taxon>Pseudomonadota</taxon>
        <taxon>Acidithiobacillia</taxon>
        <taxon>Acidithiobacillales</taxon>
        <taxon>Acidithiobacillaceae</taxon>
        <taxon>Acidithiobacillus</taxon>
    </lineage>
</organism>
<feature type="domain" description="FAD/NAD(P)-binding" evidence="13">
    <location>
        <begin position="7"/>
        <end position="320"/>
    </location>
</feature>
<feature type="binding site" evidence="9">
    <location>
        <begin position="176"/>
        <end position="183"/>
    </location>
    <ligand>
        <name>NAD(+)</name>
        <dbReference type="ChEBI" id="CHEBI:57540"/>
    </ligand>
</feature>
<dbReference type="EC" id="1.8.1.7" evidence="14"/>
<dbReference type="InterPro" id="IPR036188">
    <property type="entry name" value="FAD/NAD-bd_sf"/>
</dbReference>
<dbReference type="NCBIfam" id="NF004776">
    <property type="entry name" value="PRK06116.1"/>
    <property type="match status" value="1"/>
</dbReference>
<dbReference type="AlphaFoldDB" id="A0A059ZTL8"/>
<name>A0A059ZTL8_ACICK</name>
<dbReference type="PIRSF" id="PIRSF000350">
    <property type="entry name" value="Mercury_reductase_MerA"/>
    <property type="match status" value="1"/>
</dbReference>
<keyword evidence="7 11" id="KW-0676">Redox-active center</keyword>
<evidence type="ECO:0000256" key="11">
    <source>
        <dbReference type="RuleBase" id="RU003691"/>
    </source>
</evidence>
<accession>A0A059ZTL8</accession>
<proteinExistence type="inferred from homology"/>
<evidence type="ECO:0000256" key="5">
    <source>
        <dbReference type="ARBA" id="ARBA00023002"/>
    </source>
</evidence>
<sequence>MSHHHEFDYVVIGGGSGGIASANRAASHGARVALIAAGPLGGTCVNVGCVPKKLFWNAAQLAEGAQLARSYALYGDAPEFRWPEFTQRRQEYIGRLNDRYAEGLASNGVTLFRGFGQLAGEHRVRVDGKTVLAAPHILIATGGEPIRPDLPGAELGLDSDGFFALQEQPRHVAVVGAGYIAVELAGLLQSLGSRVSLVMRRNHFLHGFDAMLREGLMEAMAAAGVTLLPKRQVSRLVRGARGLELHFADGERLQGIDTVLWAVGRRPRSRDLNLEAVGVYPDDAGYLPVDRYQNTRVEGIYAVGDVTRAPALTPVAIAAGRRLADRLFGGQPERHLDSSLTPTVIFSHPPIATVGLTECEAQERYGADNVRVYRSRFTPLLRALDRDHPQVTHMKLVTTGAEERIVGLHALGDGVEEMLQGFAVAIRMGARKRDFDDTIAIHPTSAEEFVTMR</sequence>
<dbReference type="PRINTS" id="PR00411">
    <property type="entry name" value="PNDRDTASEI"/>
</dbReference>
<evidence type="ECO:0000256" key="2">
    <source>
        <dbReference type="ARBA" id="ARBA00011738"/>
    </source>
</evidence>
<evidence type="ECO:0000256" key="6">
    <source>
        <dbReference type="ARBA" id="ARBA00023157"/>
    </source>
</evidence>
<dbReference type="GO" id="GO:0034599">
    <property type="term" value="P:cellular response to oxidative stress"/>
    <property type="evidence" value="ECO:0007669"/>
    <property type="project" value="TreeGrafter"/>
</dbReference>
<dbReference type="eggNOG" id="COG1249">
    <property type="taxonomic scope" value="Bacteria"/>
</dbReference>
<dbReference type="FunFam" id="3.50.50.60:FF:000235">
    <property type="entry name" value="Glutathione reductase"/>
    <property type="match status" value="1"/>
</dbReference>
<dbReference type="GO" id="GO:0005829">
    <property type="term" value="C:cytosol"/>
    <property type="evidence" value="ECO:0007669"/>
    <property type="project" value="TreeGrafter"/>
</dbReference>
<keyword evidence="5 11" id="KW-0560">Oxidoreductase</keyword>
<evidence type="ECO:0000259" key="12">
    <source>
        <dbReference type="Pfam" id="PF02852"/>
    </source>
</evidence>
<keyword evidence="4 9" id="KW-0274">FAD</keyword>
<dbReference type="GO" id="GO:0050661">
    <property type="term" value="F:NADP binding"/>
    <property type="evidence" value="ECO:0007669"/>
    <property type="project" value="InterPro"/>
</dbReference>
<dbReference type="Gene3D" id="3.30.390.30">
    <property type="match status" value="1"/>
</dbReference>
<dbReference type="RefSeq" id="WP_038472274.1">
    <property type="nucleotide sequence ID" value="NZ_CP005986.1"/>
</dbReference>
<dbReference type="InterPro" id="IPR004099">
    <property type="entry name" value="Pyr_nucl-diS_OxRdtase_dimer"/>
</dbReference>
<comment type="subunit">
    <text evidence="2">Homodimer.</text>
</comment>
<dbReference type="SUPFAM" id="SSF51905">
    <property type="entry name" value="FAD/NAD(P)-binding domain"/>
    <property type="match status" value="1"/>
</dbReference>
<evidence type="ECO:0000256" key="7">
    <source>
        <dbReference type="ARBA" id="ARBA00023284"/>
    </source>
</evidence>
<comment type="similarity">
    <text evidence="1 11">Belongs to the class-I pyridine nucleotide-disulfide oxidoreductase family.</text>
</comment>
<dbReference type="GO" id="GO:0006749">
    <property type="term" value="P:glutathione metabolic process"/>
    <property type="evidence" value="ECO:0007669"/>
    <property type="project" value="InterPro"/>
</dbReference>
<dbReference type="Gene3D" id="3.50.50.60">
    <property type="entry name" value="FAD/NAD(P)-binding domain"/>
    <property type="match status" value="2"/>
</dbReference>
<dbReference type="Proteomes" id="UP000005522">
    <property type="component" value="Chromosome"/>
</dbReference>
<dbReference type="PANTHER" id="PTHR42737">
    <property type="entry name" value="GLUTATHIONE REDUCTASE"/>
    <property type="match status" value="1"/>
</dbReference>
<dbReference type="KEGG" id="acz:Acaty_c2332"/>